<dbReference type="STRING" id="49280.A9996_11895"/>
<evidence type="ECO:0000313" key="6">
    <source>
        <dbReference type="Proteomes" id="UP000248987"/>
    </source>
</evidence>
<dbReference type="InterPro" id="IPR026444">
    <property type="entry name" value="Secre_tail"/>
</dbReference>
<dbReference type="Pfam" id="PF23759">
    <property type="entry name" value="GBD_T9SS_assoc"/>
    <property type="match status" value="4"/>
</dbReference>
<gene>
    <name evidence="5" type="ORF">LX77_02189</name>
</gene>
<evidence type="ECO:0000259" key="3">
    <source>
        <dbReference type="Pfam" id="PF18962"/>
    </source>
</evidence>
<accession>A0A1A7R2U8</accession>
<dbReference type="OrthoDB" id="667194at2"/>
<dbReference type="AlphaFoldDB" id="A0A1A7R2U8"/>
<protein>
    <submittedName>
        <fullName evidence="5">Putative secreted protein (Por secretion system target)</fullName>
    </submittedName>
</protein>
<dbReference type="EMBL" id="QLLQ01000007">
    <property type="protein sequence ID" value="RAJ23030.1"/>
    <property type="molecule type" value="Genomic_DNA"/>
</dbReference>
<feature type="domain" description="T9SS-like galactose binding" evidence="4">
    <location>
        <begin position="22"/>
        <end position="137"/>
    </location>
</feature>
<dbReference type="Proteomes" id="UP000248987">
    <property type="component" value="Unassembled WGS sequence"/>
</dbReference>
<feature type="domain" description="T9SS-like galactose binding" evidence="4">
    <location>
        <begin position="395"/>
        <end position="513"/>
    </location>
</feature>
<evidence type="ECO:0000313" key="5">
    <source>
        <dbReference type="EMBL" id="RAJ23030.1"/>
    </source>
</evidence>
<proteinExistence type="predicted"/>
<name>A0A1A7R2U8_9FLAO</name>
<keyword evidence="6" id="KW-1185">Reference proteome</keyword>
<dbReference type="InterPro" id="IPR056600">
    <property type="entry name" value="GBD_T9SS_assoc"/>
</dbReference>
<evidence type="ECO:0000256" key="2">
    <source>
        <dbReference type="SAM" id="SignalP"/>
    </source>
</evidence>
<feature type="domain" description="T9SS-like galactose binding" evidence="4">
    <location>
        <begin position="270"/>
        <end position="383"/>
    </location>
</feature>
<reference evidence="5 6" key="1">
    <citation type="submission" date="2018-06" db="EMBL/GenBank/DDBJ databases">
        <title>Genomic Encyclopedia of Archaeal and Bacterial Type Strains, Phase II (KMG-II): from individual species to whole genera.</title>
        <authorList>
            <person name="Goeker M."/>
        </authorList>
    </citation>
    <scope>NUCLEOTIDE SEQUENCE [LARGE SCALE GENOMIC DNA]</scope>
    <source>
        <strain evidence="5 6">DSM 12408</strain>
    </source>
</reference>
<dbReference type="Pfam" id="PF18962">
    <property type="entry name" value="Por_Secre_tail"/>
    <property type="match status" value="1"/>
</dbReference>
<evidence type="ECO:0000256" key="1">
    <source>
        <dbReference type="ARBA" id="ARBA00022729"/>
    </source>
</evidence>
<feature type="domain" description="T9SS-like galactose binding" evidence="4">
    <location>
        <begin position="145"/>
        <end position="260"/>
    </location>
</feature>
<evidence type="ECO:0000259" key="4">
    <source>
        <dbReference type="Pfam" id="PF23759"/>
    </source>
</evidence>
<feature type="signal peptide" evidence="2">
    <location>
        <begin position="1"/>
        <end position="19"/>
    </location>
</feature>
<organism evidence="5 6">
    <name type="scientific">Gelidibacter algens</name>
    <dbReference type="NCBI Taxonomy" id="49280"/>
    <lineage>
        <taxon>Bacteria</taxon>
        <taxon>Pseudomonadati</taxon>
        <taxon>Bacteroidota</taxon>
        <taxon>Flavobacteriia</taxon>
        <taxon>Flavobacteriales</taxon>
        <taxon>Flavobacteriaceae</taxon>
        <taxon>Gelidibacter</taxon>
    </lineage>
</organism>
<feature type="domain" description="Secretion system C-terminal sorting" evidence="3">
    <location>
        <begin position="531"/>
        <end position="596"/>
    </location>
</feature>
<sequence>MKKYYVLFAILLITLASFAQPKNDDCTGAEVITVTNVASTVNFDIVTAALTNQTICATTTNFADVWYQFTMPFNGNVYVDGFTGWNNFALYDACGGNQIMCINNSGLLQNLTANTVYTLRVYRTSTYATNPNNQLFSIQAFQEVTNDDCNTAQTIAVTTNSTTVNFEIAGAHINYEAGCGSSTPKNYSDIWYDFTMPVDGNIYISGGLATNNFALYDMCNGTQMGCFIQSGLFTNLTSGSTYKLRVFRTSTNTASNLFKSFTIQAFQEVTNDNCENAQPIAVTTNSTTIDFEIAGANINNEVGCGSSTAQNYADIWYDFTMPVNGNLHIDGGLGVNNFALYDTCNSTQIDCFIQFGLFSNLTSGNNYKLRVFRTSGNAANTLFKSFTIQAFEHPANDACSNAGPISVSTTELMVNFEIRGASIANQLGCEGNSNQDYADIWYNFTMPEDGAITIDGFFSGNYFALYDACDGIEIACFNDTSRISNLASGSNFKLRLFRTLENLTEIGINSFSIILESELGVSDESQNVVKLYPNPATETVHVSSVFPLDKIEMFDILGQQIITVYNTNLVNVGKLKAGVYFIKIHTPNGSVPKKMIKK</sequence>
<dbReference type="NCBIfam" id="TIGR04183">
    <property type="entry name" value="Por_Secre_tail"/>
    <property type="match status" value="1"/>
</dbReference>
<keyword evidence="1 2" id="KW-0732">Signal</keyword>
<comment type="caution">
    <text evidence="5">The sequence shown here is derived from an EMBL/GenBank/DDBJ whole genome shotgun (WGS) entry which is preliminary data.</text>
</comment>
<dbReference type="RefSeq" id="WP_066435102.1">
    <property type="nucleotide sequence ID" value="NZ_LZRN01000024.1"/>
</dbReference>
<feature type="chain" id="PRO_5030025540" evidence="2">
    <location>
        <begin position="20"/>
        <end position="598"/>
    </location>
</feature>